<evidence type="ECO:0000256" key="4">
    <source>
        <dbReference type="SAM" id="MobiDB-lite"/>
    </source>
</evidence>
<dbReference type="PANTHER" id="PTHR12302:SF3">
    <property type="entry name" value="SERINE_THREONINE-PROTEIN KINASE 31"/>
    <property type="match status" value="1"/>
</dbReference>
<dbReference type="Proteomes" id="UP000007347">
    <property type="component" value="Chromosome"/>
</dbReference>
<dbReference type="HOGENOM" id="CLU_046484_7_2_7"/>
<dbReference type="GO" id="GO:0003676">
    <property type="term" value="F:nucleic acid binding"/>
    <property type="evidence" value="ECO:0007669"/>
    <property type="project" value="InterPro"/>
</dbReference>
<keyword evidence="2" id="KW-0255">Endonuclease</keyword>
<dbReference type="KEGG" id="dto:TOL2_C41110"/>
<name>K0NT85_DESTT</name>
<dbReference type="InterPro" id="IPR002071">
    <property type="entry name" value="Thermonucl_AS"/>
</dbReference>
<dbReference type="Pfam" id="PF00565">
    <property type="entry name" value="SNase"/>
    <property type="match status" value="1"/>
</dbReference>
<dbReference type="PROSITE" id="PS50830">
    <property type="entry name" value="TNASE_3"/>
    <property type="match status" value="1"/>
</dbReference>
<evidence type="ECO:0000256" key="1">
    <source>
        <dbReference type="ARBA" id="ARBA00022722"/>
    </source>
</evidence>
<dbReference type="PANTHER" id="PTHR12302">
    <property type="entry name" value="EBNA2 BINDING PROTEIN P100"/>
    <property type="match status" value="1"/>
</dbReference>
<dbReference type="InterPro" id="IPR025392">
    <property type="entry name" value="DUF4124"/>
</dbReference>
<reference evidence="6 7" key="1">
    <citation type="journal article" date="2013" name="Environ. Microbiol.">
        <title>Complete genome, catabolic sub-proteomes and key-metabolites of Desulfobacula toluolica Tol2, a marine, aromatic compound-degrading, sulfate-reducing bacterium.</title>
        <authorList>
            <person name="Wohlbrand L."/>
            <person name="Jacob J.H."/>
            <person name="Kube M."/>
            <person name="Mussmann M."/>
            <person name="Jarling R."/>
            <person name="Beck A."/>
            <person name="Amann R."/>
            <person name="Wilkes H."/>
            <person name="Reinhardt R."/>
            <person name="Rabus R."/>
        </authorList>
    </citation>
    <scope>NUCLEOTIDE SEQUENCE [LARGE SCALE GENOMIC DNA]</scope>
    <source>
        <strain evidence="7">DSM 7467 / Tol2</strain>
    </source>
</reference>
<dbReference type="GO" id="GO:0016787">
    <property type="term" value="F:hydrolase activity"/>
    <property type="evidence" value="ECO:0007669"/>
    <property type="project" value="UniProtKB-KW"/>
</dbReference>
<evidence type="ECO:0000313" key="6">
    <source>
        <dbReference type="EMBL" id="CCK82267.1"/>
    </source>
</evidence>
<sequence length="211" mass="24126">MIKTFVKVFLLLFLSLFLYGNIYFWTDENGTKHFSNTTAPLDEAVEELTESRAVLQKLTAVKNNHQVFKVLKVFDGDTIKVSGLDLIFKIRLVGIDSPEIGFKGQKSQPFSQKAKQYLAGLVDNKNITLKSYGIGGYNRQLAEVFIGNKNVNIAMVRAGLAEVYKGRRPKNLDFQAYITEESKARQSRKGMWIQKASYKSPKQWRKEHPRK</sequence>
<dbReference type="AlphaFoldDB" id="K0NT85"/>
<gene>
    <name evidence="6" type="ordered locus">TOL2_C41110</name>
</gene>
<feature type="compositionally biased region" description="Basic residues" evidence="4">
    <location>
        <begin position="202"/>
        <end position="211"/>
    </location>
</feature>
<evidence type="ECO:0000259" key="5">
    <source>
        <dbReference type="PROSITE" id="PS50830"/>
    </source>
</evidence>
<dbReference type="PROSITE" id="PS01123">
    <property type="entry name" value="TNASE_1"/>
    <property type="match status" value="1"/>
</dbReference>
<dbReference type="STRING" id="651182.TOL2_C41110"/>
<evidence type="ECO:0000313" key="7">
    <source>
        <dbReference type="Proteomes" id="UP000007347"/>
    </source>
</evidence>
<protein>
    <submittedName>
        <fullName evidence="6">Predicted nuclease, related to Staphylococcal nuclease (SNase)</fullName>
    </submittedName>
</protein>
<dbReference type="InterPro" id="IPR035437">
    <property type="entry name" value="SNase_OB-fold_sf"/>
</dbReference>
<dbReference type="SUPFAM" id="SSF50199">
    <property type="entry name" value="Staphylococcal nuclease"/>
    <property type="match status" value="1"/>
</dbReference>
<feature type="region of interest" description="Disordered" evidence="4">
    <location>
        <begin position="184"/>
        <end position="211"/>
    </location>
</feature>
<keyword evidence="1" id="KW-0540">Nuclease</keyword>
<dbReference type="Pfam" id="PF13511">
    <property type="entry name" value="DUF4124"/>
    <property type="match status" value="1"/>
</dbReference>
<organism evidence="6 7">
    <name type="scientific">Desulfobacula toluolica (strain DSM 7467 / Tol2)</name>
    <dbReference type="NCBI Taxonomy" id="651182"/>
    <lineage>
        <taxon>Bacteria</taxon>
        <taxon>Pseudomonadati</taxon>
        <taxon>Thermodesulfobacteriota</taxon>
        <taxon>Desulfobacteria</taxon>
        <taxon>Desulfobacterales</taxon>
        <taxon>Desulfobacteraceae</taxon>
        <taxon>Desulfobacula</taxon>
    </lineage>
</organism>
<dbReference type="SMART" id="SM00318">
    <property type="entry name" value="SNc"/>
    <property type="match status" value="1"/>
</dbReference>
<dbReference type="GO" id="GO:0004519">
    <property type="term" value="F:endonuclease activity"/>
    <property type="evidence" value="ECO:0007669"/>
    <property type="project" value="UniProtKB-KW"/>
</dbReference>
<evidence type="ECO:0000256" key="2">
    <source>
        <dbReference type="ARBA" id="ARBA00022759"/>
    </source>
</evidence>
<proteinExistence type="predicted"/>
<dbReference type="Gene3D" id="2.40.50.90">
    <property type="match status" value="1"/>
</dbReference>
<dbReference type="InterPro" id="IPR016071">
    <property type="entry name" value="Staphylococal_nuclease_OB-fold"/>
</dbReference>
<keyword evidence="3" id="KW-0378">Hydrolase</keyword>
<feature type="domain" description="TNase-like" evidence="5">
    <location>
        <begin position="64"/>
        <end position="194"/>
    </location>
</feature>
<accession>K0NT85</accession>
<dbReference type="EMBL" id="FO203503">
    <property type="protein sequence ID" value="CCK82267.1"/>
    <property type="molecule type" value="Genomic_DNA"/>
</dbReference>
<dbReference type="RefSeq" id="WP_014959447.1">
    <property type="nucleotide sequence ID" value="NC_018645.1"/>
</dbReference>
<keyword evidence="7" id="KW-1185">Reference proteome</keyword>
<evidence type="ECO:0000256" key="3">
    <source>
        <dbReference type="ARBA" id="ARBA00022801"/>
    </source>
</evidence>